<name>A0AAW5ALI4_9NEIS</name>
<dbReference type="GO" id="GO:0051539">
    <property type="term" value="F:4 iron, 4 sulfur cluster binding"/>
    <property type="evidence" value="ECO:0007669"/>
    <property type="project" value="UniProtKB-KW"/>
</dbReference>
<dbReference type="SUPFAM" id="SSF140490">
    <property type="entry name" value="Nqo1C-terminal domain-like"/>
    <property type="match status" value="1"/>
</dbReference>
<dbReference type="InterPro" id="IPR019575">
    <property type="entry name" value="Nuop51_4Fe4S-bd"/>
</dbReference>
<evidence type="ECO:0000313" key="8">
    <source>
        <dbReference type="EMBL" id="MCF7529281.1"/>
    </source>
</evidence>
<comment type="cofactor">
    <cofactor evidence="1">
        <name>FMN</name>
        <dbReference type="ChEBI" id="CHEBI:58210"/>
    </cofactor>
</comment>
<reference evidence="8" key="1">
    <citation type="submission" date="2022-01" db="EMBL/GenBank/DDBJ databases">
        <title>Neisseria sp. ZJ104.</title>
        <authorList>
            <person name="Yang C."/>
        </authorList>
    </citation>
    <scope>NUCLEOTIDE SEQUENCE</scope>
    <source>
        <strain evidence="8">ZJ104</strain>
    </source>
</reference>
<keyword evidence="5" id="KW-0408">Iron</keyword>
<dbReference type="Gene3D" id="1.20.1440.230">
    <property type="entry name" value="NADH-ubiquinone oxidoreductase 51kDa subunit, iron-sulphur binding domain"/>
    <property type="match status" value="1"/>
</dbReference>
<dbReference type="InterPro" id="IPR011538">
    <property type="entry name" value="Nuo51_FMN-bd"/>
</dbReference>
<dbReference type="Gene3D" id="3.10.20.600">
    <property type="match status" value="1"/>
</dbReference>
<dbReference type="Pfam" id="PF10589">
    <property type="entry name" value="NADH_4Fe-4S"/>
    <property type="match status" value="1"/>
</dbReference>
<keyword evidence="3" id="KW-0004">4Fe-4S</keyword>
<comment type="caution">
    <text evidence="8">The sequence shown here is derived from an EMBL/GenBank/DDBJ whole genome shotgun (WGS) entry which is preliminary data.</text>
</comment>
<dbReference type="PANTHER" id="PTHR43578:SF3">
    <property type="entry name" value="NADH-QUINONE OXIDOREDUCTASE SUBUNIT F"/>
    <property type="match status" value="1"/>
</dbReference>
<dbReference type="PANTHER" id="PTHR43578">
    <property type="entry name" value="NADH-QUINONE OXIDOREDUCTASE SUBUNIT F"/>
    <property type="match status" value="1"/>
</dbReference>
<proteinExistence type="inferred from homology"/>
<dbReference type="AlphaFoldDB" id="A0AAW5ALI4"/>
<evidence type="ECO:0000256" key="2">
    <source>
        <dbReference type="ARBA" id="ARBA00007523"/>
    </source>
</evidence>
<dbReference type="SUPFAM" id="SSF142984">
    <property type="entry name" value="Nqo1 middle domain-like"/>
    <property type="match status" value="1"/>
</dbReference>
<evidence type="ECO:0000256" key="3">
    <source>
        <dbReference type="ARBA" id="ARBA00022485"/>
    </source>
</evidence>
<evidence type="ECO:0000256" key="6">
    <source>
        <dbReference type="ARBA" id="ARBA00023014"/>
    </source>
</evidence>
<dbReference type="RefSeq" id="WP_237092535.1">
    <property type="nucleotide sequence ID" value="NZ_JAKKDL010000003.1"/>
</dbReference>
<dbReference type="InterPro" id="IPR037225">
    <property type="entry name" value="Nuo51_FMN-bd_sf"/>
</dbReference>
<dbReference type="Pfam" id="PF01512">
    <property type="entry name" value="Complex1_51K"/>
    <property type="match status" value="1"/>
</dbReference>
<dbReference type="Gene3D" id="3.40.50.11540">
    <property type="entry name" value="NADH-ubiquinone oxidoreductase 51kDa subunit"/>
    <property type="match status" value="1"/>
</dbReference>
<sequence length="426" mass="45731">MNQANQNLLHPSRMVGADLAAWRKVGGGEGLLAALAEPENIVAKLQDAGLCGMGGAGFPTWRKWEAAVAAESRHGDKYVVCNANEDEPGTFKDRVLLEKTPHQVIEGVLIAAVACRANKAVLYVNPHQTESVAALKPAIEQWQHSDLFIRIENYLGKPLELQLVETSGRYIGGEETAVISWLEGGFPFPRRKPPFPAESGVNGEPTLINNTETFANIPQILAKGAAWYRDLGLGDACGTKLYSLSGDVLNPGLYELPMGTTLQSLIFDHGGGMLEGRTFKAVFTGGPSNTLLTAKDLDVPLDFVSVRERKSSLGTGAMIVISEGTSVVRKVAEYVEFFAANSCGQCPPCKGGTFQLSRLLNRVDTGIGTDDDLSALQSLCQLLPRSGRCGLIDGAVTVLQSSLRTFPEEYGLPAETEYSGFTEQQG</sequence>
<dbReference type="EMBL" id="JAKKDL010000003">
    <property type="protein sequence ID" value="MCF7529281.1"/>
    <property type="molecule type" value="Genomic_DNA"/>
</dbReference>
<organism evidence="8 9">
    <name type="scientific">Neisseria lisongii</name>
    <dbReference type="NCBI Taxonomy" id="2912188"/>
    <lineage>
        <taxon>Bacteria</taxon>
        <taxon>Pseudomonadati</taxon>
        <taxon>Pseudomonadota</taxon>
        <taxon>Betaproteobacteria</taxon>
        <taxon>Neisseriales</taxon>
        <taxon>Neisseriaceae</taxon>
        <taxon>Neisseria</taxon>
    </lineage>
</organism>
<dbReference type="SMART" id="SM00928">
    <property type="entry name" value="NADH_4Fe-4S"/>
    <property type="match status" value="1"/>
</dbReference>
<dbReference type="Proteomes" id="UP001201397">
    <property type="component" value="Unassembled WGS sequence"/>
</dbReference>
<dbReference type="InterPro" id="IPR037207">
    <property type="entry name" value="Nuop51_4Fe4S-bd_sf"/>
</dbReference>
<feature type="domain" description="NADH-ubiquinone oxidoreductase 51kDa subunit iron-sulphur binding" evidence="7">
    <location>
        <begin position="328"/>
        <end position="373"/>
    </location>
</feature>
<evidence type="ECO:0000313" key="9">
    <source>
        <dbReference type="Proteomes" id="UP001201397"/>
    </source>
</evidence>
<gene>
    <name evidence="8" type="ORF">L4H06_03415</name>
</gene>
<dbReference type="SUPFAM" id="SSF142019">
    <property type="entry name" value="Nqo1 FMN-binding domain-like"/>
    <property type="match status" value="1"/>
</dbReference>
<comment type="similarity">
    <text evidence="2">Belongs to the complex I 51 kDa subunit family.</text>
</comment>
<evidence type="ECO:0000256" key="5">
    <source>
        <dbReference type="ARBA" id="ARBA00023004"/>
    </source>
</evidence>
<dbReference type="Pfam" id="PF10531">
    <property type="entry name" value="SLBB"/>
    <property type="match status" value="1"/>
</dbReference>
<accession>A0AAW5ALI4</accession>
<evidence type="ECO:0000259" key="7">
    <source>
        <dbReference type="SMART" id="SM00928"/>
    </source>
</evidence>
<dbReference type="InterPro" id="IPR019554">
    <property type="entry name" value="Soluble_ligand-bd"/>
</dbReference>
<keyword evidence="4" id="KW-0479">Metal-binding</keyword>
<evidence type="ECO:0000256" key="4">
    <source>
        <dbReference type="ARBA" id="ARBA00022723"/>
    </source>
</evidence>
<protein>
    <submittedName>
        <fullName evidence="8">SLBB domain-containing protein</fullName>
    </submittedName>
</protein>
<evidence type="ECO:0000256" key="1">
    <source>
        <dbReference type="ARBA" id="ARBA00001917"/>
    </source>
</evidence>
<dbReference type="GO" id="GO:0046872">
    <property type="term" value="F:metal ion binding"/>
    <property type="evidence" value="ECO:0007669"/>
    <property type="project" value="UniProtKB-KW"/>
</dbReference>
<keyword evidence="6" id="KW-0411">Iron-sulfur</keyword>